<comment type="caution">
    <text evidence="2">The sequence shown here is derived from an EMBL/GenBank/DDBJ whole genome shotgun (WGS) entry which is preliminary data.</text>
</comment>
<dbReference type="AlphaFoldDB" id="A0A5B7DQC5"/>
<evidence type="ECO:0000256" key="1">
    <source>
        <dbReference type="SAM" id="MobiDB-lite"/>
    </source>
</evidence>
<sequence>MSLRTLLNIHSQVFFSSHLTENYKPGQATAHKQHTVVDTNLLEWITQRKMLVIPLPRQTAAEVPTQRSVTAAFRIRGNSSDPRGVSEWNVGSIKEENGTPHKAKMGMINLNK</sequence>
<organism evidence="2 3">
    <name type="scientific">Portunus trituberculatus</name>
    <name type="common">Swimming crab</name>
    <name type="synonym">Neptunus trituberculatus</name>
    <dbReference type="NCBI Taxonomy" id="210409"/>
    <lineage>
        <taxon>Eukaryota</taxon>
        <taxon>Metazoa</taxon>
        <taxon>Ecdysozoa</taxon>
        <taxon>Arthropoda</taxon>
        <taxon>Crustacea</taxon>
        <taxon>Multicrustacea</taxon>
        <taxon>Malacostraca</taxon>
        <taxon>Eumalacostraca</taxon>
        <taxon>Eucarida</taxon>
        <taxon>Decapoda</taxon>
        <taxon>Pleocyemata</taxon>
        <taxon>Brachyura</taxon>
        <taxon>Eubrachyura</taxon>
        <taxon>Portunoidea</taxon>
        <taxon>Portunidae</taxon>
        <taxon>Portuninae</taxon>
        <taxon>Portunus</taxon>
    </lineage>
</organism>
<evidence type="ECO:0000313" key="2">
    <source>
        <dbReference type="EMBL" id="MPC23852.1"/>
    </source>
</evidence>
<keyword evidence="3" id="KW-1185">Reference proteome</keyword>
<evidence type="ECO:0000313" key="3">
    <source>
        <dbReference type="Proteomes" id="UP000324222"/>
    </source>
</evidence>
<protein>
    <submittedName>
        <fullName evidence="2">Uncharacterized protein</fullName>
    </submittedName>
</protein>
<proteinExistence type="predicted"/>
<dbReference type="Proteomes" id="UP000324222">
    <property type="component" value="Unassembled WGS sequence"/>
</dbReference>
<feature type="region of interest" description="Disordered" evidence="1">
    <location>
        <begin position="81"/>
        <end position="112"/>
    </location>
</feature>
<accession>A0A5B7DQC5</accession>
<dbReference type="EMBL" id="VSRR010001261">
    <property type="protein sequence ID" value="MPC23852.1"/>
    <property type="molecule type" value="Genomic_DNA"/>
</dbReference>
<reference evidence="2 3" key="1">
    <citation type="submission" date="2019-05" db="EMBL/GenBank/DDBJ databases">
        <title>Another draft genome of Portunus trituberculatus and its Hox gene families provides insights of decapod evolution.</title>
        <authorList>
            <person name="Jeong J.-H."/>
            <person name="Song I."/>
            <person name="Kim S."/>
            <person name="Choi T."/>
            <person name="Kim D."/>
            <person name="Ryu S."/>
            <person name="Kim W."/>
        </authorList>
    </citation>
    <scope>NUCLEOTIDE SEQUENCE [LARGE SCALE GENOMIC DNA]</scope>
    <source>
        <tissue evidence="2">Muscle</tissue>
    </source>
</reference>
<gene>
    <name evidence="2" type="ORF">E2C01_016919</name>
</gene>
<name>A0A5B7DQC5_PORTR</name>